<proteinExistence type="predicted"/>
<evidence type="ECO:0000313" key="3">
    <source>
        <dbReference type="Proteomes" id="UP001596157"/>
    </source>
</evidence>
<evidence type="ECO:0000256" key="1">
    <source>
        <dbReference type="SAM" id="Phobius"/>
    </source>
</evidence>
<organism evidence="2 3">
    <name type="scientific">Actinokineospora guangxiensis</name>
    <dbReference type="NCBI Taxonomy" id="1490288"/>
    <lineage>
        <taxon>Bacteria</taxon>
        <taxon>Bacillati</taxon>
        <taxon>Actinomycetota</taxon>
        <taxon>Actinomycetes</taxon>
        <taxon>Pseudonocardiales</taxon>
        <taxon>Pseudonocardiaceae</taxon>
        <taxon>Actinokineospora</taxon>
    </lineage>
</organism>
<keyword evidence="3" id="KW-1185">Reference proteome</keyword>
<feature type="transmembrane region" description="Helical" evidence="1">
    <location>
        <begin position="12"/>
        <end position="44"/>
    </location>
</feature>
<keyword evidence="1" id="KW-0472">Membrane</keyword>
<sequence>MSSHVRALADPWGVLLAVCAVLVGVVIHLPAVAIVLVGLAVWLGRAVVPWLTQRLAGQPGQPAPPDVEPGSPEAGWLDRAIDAEADFDALVADGPLLDLRGTLDEAVTGLYAVAELVTAQRRAGRDTTDDLAVLEWATLGLQDAASHIAGLSTPEAPAPADVAALAELLEEIRQAVAAPSQV</sequence>
<keyword evidence="1" id="KW-1133">Transmembrane helix</keyword>
<dbReference type="Proteomes" id="UP001596157">
    <property type="component" value="Unassembled WGS sequence"/>
</dbReference>
<dbReference type="EMBL" id="JBHSKF010000001">
    <property type="protein sequence ID" value="MFC5285429.1"/>
    <property type="molecule type" value="Genomic_DNA"/>
</dbReference>
<gene>
    <name evidence="2" type="ORF">ACFPM7_00035</name>
</gene>
<name>A0ABW0EDK1_9PSEU</name>
<evidence type="ECO:0000313" key="2">
    <source>
        <dbReference type="EMBL" id="MFC5285429.1"/>
    </source>
</evidence>
<protein>
    <submittedName>
        <fullName evidence="2">Uncharacterized protein</fullName>
    </submittedName>
</protein>
<comment type="caution">
    <text evidence="2">The sequence shown here is derived from an EMBL/GenBank/DDBJ whole genome shotgun (WGS) entry which is preliminary data.</text>
</comment>
<reference evidence="3" key="1">
    <citation type="journal article" date="2019" name="Int. J. Syst. Evol. Microbiol.">
        <title>The Global Catalogue of Microorganisms (GCM) 10K type strain sequencing project: providing services to taxonomists for standard genome sequencing and annotation.</title>
        <authorList>
            <consortium name="The Broad Institute Genomics Platform"/>
            <consortium name="The Broad Institute Genome Sequencing Center for Infectious Disease"/>
            <person name="Wu L."/>
            <person name="Ma J."/>
        </authorList>
    </citation>
    <scope>NUCLEOTIDE SEQUENCE [LARGE SCALE GENOMIC DNA]</scope>
    <source>
        <strain evidence="3">CCUG 59778</strain>
    </source>
</reference>
<dbReference type="RefSeq" id="WP_378242353.1">
    <property type="nucleotide sequence ID" value="NZ_JBHSKF010000001.1"/>
</dbReference>
<accession>A0ABW0EDK1</accession>
<keyword evidence="1" id="KW-0812">Transmembrane</keyword>